<comment type="similarity">
    <text evidence="1">Belongs to the ROK (NagC/XylR) family.</text>
</comment>
<evidence type="ECO:0000256" key="5">
    <source>
        <dbReference type="ARBA" id="ARBA00022741"/>
    </source>
</evidence>
<dbReference type="PROSITE" id="PS01125">
    <property type="entry name" value="ROK"/>
    <property type="match status" value="1"/>
</dbReference>
<keyword evidence="4 9" id="KW-0808">Transferase</keyword>
<dbReference type="InterPro" id="IPR049874">
    <property type="entry name" value="ROK_cs"/>
</dbReference>
<dbReference type="SUPFAM" id="SSF53067">
    <property type="entry name" value="Actin-like ATPase domain"/>
    <property type="match status" value="1"/>
</dbReference>
<organism evidence="9">
    <name type="scientific">Turicibacter sanguinis</name>
    <dbReference type="NCBI Taxonomy" id="154288"/>
    <lineage>
        <taxon>Bacteria</taxon>
        <taxon>Bacillati</taxon>
        <taxon>Bacillota</taxon>
        <taxon>Erysipelotrichia</taxon>
        <taxon>Erysipelotrichales</taxon>
        <taxon>Turicibacteraceae</taxon>
        <taxon>Turicibacter</taxon>
    </lineage>
</organism>
<dbReference type="Gene3D" id="3.30.420.40">
    <property type="match status" value="2"/>
</dbReference>
<proteinExistence type="inferred from homology"/>
<evidence type="ECO:0000256" key="2">
    <source>
        <dbReference type="ARBA" id="ARBA00012323"/>
    </source>
</evidence>
<dbReference type="InterPro" id="IPR043129">
    <property type="entry name" value="ATPase_NBD"/>
</dbReference>
<keyword evidence="7" id="KW-0067">ATP-binding</keyword>
<evidence type="ECO:0000256" key="8">
    <source>
        <dbReference type="ARBA" id="ARBA00032386"/>
    </source>
</evidence>
<dbReference type="PANTHER" id="PTHR18964:SF149">
    <property type="entry name" value="BIFUNCTIONAL UDP-N-ACETYLGLUCOSAMINE 2-EPIMERASE_N-ACETYLMANNOSAMINE KINASE"/>
    <property type="match status" value="1"/>
</dbReference>
<dbReference type="GO" id="GO:0004340">
    <property type="term" value="F:glucokinase activity"/>
    <property type="evidence" value="ECO:0007669"/>
    <property type="project" value="UniProtKB-EC"/>
</dbReference>
<protein>
    <recommendedName>
        <fullName evidence="3">Glucokinase</fullName>
        <ecNumber evidence="2">2.7.1.2</ecNumber>
    </recommendedName>
    <alternativeName>
        <fullName evidence="8">Glucose kinase</fullName>
    </alternativeName>
</protein>
<reference evidence="9" key="1">
    <citation type="journal article" date="2019" name="Nat. Med.">
        <title>A library of human gut bacterial isolates paired with longitudinal multiomics data enables mechanistic microbiome research.</title>
        <authorList>
            <person name="Poyet M."/>
            <person name="Groussin M."/>
            <person name="Gibbons S.M."/>
            <person name="Avila-Pacheco J."/>
            <person name="Jiang X."/>
            <person name="Kearney S.M."/>
            <person name="Perrotta A.R."/>
            <person name="Berdy B."/>
            <person name="Zhao S."/>
            <person name="Lieberman T.D."/>
            <person name="Swanson P.K."/>
            <person name="Smith M."/>
            <person name="Roesemann S."/>
            <person name="Alexander J.E."/>
            <person name="Rich S.A."/>
            <person name="Livny J."/>
            <person name="Vlamakis H."/>
            <person name="Clish C."/>
            <person name="Bullock K."/>
            <person name="Deik A."/>
            <person name="Scott J."/>
            <person name="Pierce K.A."/>
            <person name="Xavier R.J."/>
            <person name="Alm E.J."/>
        </authorList>
    </citation>
    <scope>NUCLEOTIDE SEQUENCE</scope>
    <source>
        <strain evidence="9">BIOML-A179</strain>
    </source>
</reference>
<comment type="caution">
    <text evidence="9">The sequence shown here is derived from an EMBL/GenBank/DDBJ whole genome shotgun (WGS) entry which is preliminary data.</text>
</comment>
<dbReference type="NCBIfam" id="TIGR00744">
    <property type="entry name" value="ROK_glcA_fam"/>
    <property type="match status" value="1"/>
</dbReference>
<gene>
    <name evidence="9" type="ORF">GMA64_02330</name>
</gene>
<dbReference type="GO" id="GO:0006096">
    <property type="term" value="P:glycolytic process"/>
    <property type="evidence" value="ECO:0007669"/>
    <property type="project" value="InterPro"/>
</dbReference>
<evidence type="ECO:0000256" key="6">
    <source>
        <dbReference type="ARBA" id="ARBA00022777"/>
    </source>
</evidence>
<dbReference type="InterPro" id="IPR000600">
    <property type="entry name" value="ROK"/>
</dbReference>
<evidence type="ECO:0000313" key="9">
    <source>
        <dbReference type="EMBL" id="MTL93356.1"/>
    </source>
</evidence>
<accession>A0A6G2CKE4</accession>
<evidence type="ECO:0000256" key="7">
    <source>
        <dbReference type="ARBA" id="ARBA00022840"/>
    </source>
</evidence>
<dbReference type="InterPro" id="IPR004654">
    <property type="entry name" value="ROK_glcA"/>
</dbReference>
<dbReference type="EC" id="2.7.1.2" evidence="2"/>
<evidence type="ECO:0000256" key="3">
    <source>
        <dbReference type="ARBA" id="ARBA00014701"/>
    </source>
</evidence>
<evidence type="ECO:0000256" key="1">
    <source>
        <dbReference type="ARBA" id="ARBA00006479"/>
    </source>
</evidence>
<dbReference type="PANTHER" id="PTHR18964">
    <property type="entry name" value="ROK (REPRESSOR, ORF, KINASE) FAMILY"/>
    <property type="match status" value="1"/>
</dbReference>
<name>A0A6G2CKE4_9FIRM</name>
<dbReference type="GO" id="GO:0005737">
    <property type="term" value="C:cytoplasm"/>
    <property type="evidence" value="ECO:0007669"/>
    <property type="project" value="InterPro"/>
</dbReference>
<keyword evidence="5" id="KW-0547">Nucleotide-binding</keyword>
<dbReference type="AlphaFoldDB" id="A0A6G2CKE4"/>
<sequence>MKKYVFGIDVGGTTVKCGLFSSKGELLGAWEIVTNKDNNGENILSDIAKTIDAKCAEKGINKDEVEGVGVGVPGPVNNEGIVVVAVNLGWSTKNVKEELESLVNLPVAVGNDANVAALGELWLGAAAGAKDAIMFTLGTGVGGGVIIDGKVIAGVHGAGGEIGHIAVVLEDGNQCNCGKKGCLETVASATGIVRETEKYLAATEEASTLRDLEKIEAKDVFDAAKAGDVVGIKMVDQLGRYIGLTAANLAATTDPEKIIIGGGVSKAGDILIETIKKHYQAFAFSAVRETEFVLAELGNDAGIVGSAYLAKTL</sequence>
<dbReference type="Pfam" id="PF00480">
    <property type="entry name" value="ROK"/>
    <property type="match status" value="1"/>
</dbReference>
<dbReference type="RefSeq" id="WP_129821406.1">
    <property type="nucleotide sequence ID" value="NZ_RCYV01000007.1"/>
</dbReference>
<evidence type="ECO:0000256" key="4">
    <source>
        <dbReference type="ARBA" id="ARBA00022679"/>
    </source>
</evidence>
<dbReference type="GO" id="GO:0005524">
    <property type="term" value="F:ATP binding"/>
    <property type="evidence" value="ECO:0007669"/>
    <property type="project" value="UniProtKB-KW"/>
</dbReference>
<dbReference type="EMBL" id="WMQV01000003">
    <property type="protein sequence ID" value="MTL93356.1"/>
    <property type="molecule type" value="Genomic_DNA"/>
</dbReference>
<keyword evidence="6 9" id="KW-0418">Kinase</keyword>